<gene>
    <name evidence="2" type="ORF">PGT21_007852</name>
</gene>
<proteinExistence type="predicted"/>
<accession>A0A5B0P5W3</accession>
<feature type="region of interest" description="Disordered" evidence="1">
    <location>
        <begin position="237"/>
        <end position="261"/>
    </location>
</feature>
<organism evidence="2 3">
    <name type="scientific">Puccinia graminis f. sp. tritici</name>
    <dbReference type="NCBI Taxonomy" id="56615"/>
    <lineage>
        <taxon>Eukaryota</taxon>
        <taxon>Fungi</taxon>
        <taxon>Dikarya</taxon>
        <taxon>Basidiomycota</taxon>
        <taxon>Pucciniomycotina</taxon>
        <taxon>Pucciniomycetes</taxon>
        <taxon>Pucciniales</taxon>
        <taxon>Pucciniaceae</taxon>
        <taxon>Puccinia</taxon>
    </lineage>
</organism>
<reference evidence="2 3" key="1">
    <citation type="submission" date="2019-05" db="EMBL/GenBank/DDBJ databases">
        <title>Emergence of the Ug99 lineage of the wheat stem rust pathogen through somatic hybridization.</title>
        <authorList>
            <person name="Li F."/>
            <person name="Upadhyaya N.M."/>
            <person name="Sperschneider J."/>
            <person name="Matny O."/>
            <person name="Nguyen-Phuc H."/>
            <person name="Mago R."/>
            <person name="Raley C."/>
            <person name="Miller M.E."/>
            <person name="Silverstein K.A.T."/>
            <person name="Henningsen E."/>
            <person name="Hirsch C.D."/>
            <person name="Visser B."/>
            <person name="Pretorius Z.A."/>
            <person name="Steffenson B.J."/>
            <person name="Schwessinger B."/>
            <person name="Dodds P.N."/>
            <person name="Figueroa M."/>
        </authorList>
    </citation>
    <scope>NUCLEOTIDE SEQUENCE [LARGE SCALE GENOMIC DNA]</scope>
    <source>
        <strain evidence="2">21-0</strain>
    </source>
</reference>
<dbReference type="Proteomes" id="UP000324748">
    <property type="component" value="Unassembled WGS sequence"/>
</dbReference>
<evidence type="ECO:0000313" key="2">
    <source>
        <dbReference type="EMBL" id="KAA1096192.1"/>
    </source>
</evidence>
<protein>
    <submittedName>
        <fullName evidence="2">Uncharacterized protein</fullName>
    </submittedName>
</protein>
<sequence>MIHMELVIEQLKTVRDVISTVIQEPGSICRKDGMALAGAGFDDQYFNGIPHLRSFNSFFLNFLTSQTTIKRARPHSMLAGWSIISDQPNIHALPDVPLTANFSSTIGFGRNDTNNGGAMGISEIYNPVSVEEFVHNSNETHSSDPARSGKPEYRFRFREWAVEIRHPAGFLPSWGRGLDGYLRVQRSLKFFVVAEDDMFRAPDSTLSAPAPSTPHHLANAFKFNSLKTRSSCAALGNSVTHPQVQSPSTASGRTADSSGTLSNTIMDHLREDPRFGSNPVKTGTGLNIRGVRVRYG</sequence>
<dbReference type="EMBL" id="VSWC01000067">
    <property type="protein sequence ID" value="KAA1096192.1"/>
    <property type="molecule type" value="Genomic_DNA"/>
</dbReference>
<keyword evidence="3" id="KW-1185">Reference proteome</keyword>
<dbReference type="AlphaFoldDB" id="A0A5B0P5W3"/>
<name>A0A5B0P5W3_PUCGR</name>
<evidence type="ECO:0000256" key="1">
    <source>
        <dbReference type="SAM" id="MobiDB-lite"/>
    </source>
</evidence>
<evidence type="ECO:0000313" key="3">
    <source>
        <dbReference type="Proteomes" id="UP000324748"/>
    </source>
</evidence>
<comment type="caution">
    <text evidence="2">The sequence shown here is derived from an EMBL/GenBank/DDBJ whole genome shotgun (WGS) entry which is preliminary data.</text>
</comment>